<reference evidence="1 2" key="1">
    <citation type="submission" date="2024-11" db="EMBL/GenBank/DDBJ databases">
        <title>A near-complete genome assembly of Cinchona calisaya.</title>
        <authorList>
            <person name="Lian D.C."/>
            <person name="Zhao X.W."/>
            <person name="Wei L."/>
        </authorList>
    </citation>
    <scope>NUCLEOTIDE SEQUENCE [LARGE SCALE GENOMIC DNA]</scope>
    <source>
        <tissue evidence="1">Nenye</tissue>
    </source>
</reference>
<gene>
    <name evidence="1" type="ORF">ACH5RR_033952</name>
</gene>
<dbReference type="EMBL" id="JBJUIK010000014">
    <property type="protein sequence ID" value="KAL3504111.1"/>
    <property type="molecule type" value="Genomic_DNA"/>
</dbReference>
<accession>A0ABD2Y9G8</accession>
<proteinExistence type="predicted"/>
<dbReference type="AlphaFoldDB" id="A0ABD2Y9G8"/>
<sequence>MGRQCSGWRHIRVNYESSLLLDKGRDEAVVEGGKMIVVCSAKEKGVVSDGVIVVVESSLRERVLKANNLSSTWIMRALRQGARMSLLVVTKSGIERCCEDVRIVREKGVFRRRRQERML</sequence>
<keyword evidence="2" id="KW-1185">Reference proteome</keyword>
<organism evidence="1 2">
    <name type="scientific">Cinchona calisaya</name>
    <dbReference type="NCBI Taxonomy" id="153742"/>
    <lineage>
        <taxon>Eukaryota</taxon>
        <taxon>Viridiplantae</taxon>
        <taxon>Streptophyta</taxon>
        <taxon>Embryophyta</taxon>
        <taxon>Tracheophyta</taxon>
        <taxon>Spermatophyta</taxon>
        <taxon>Magnoliopsida</taxon>
        <taxon>eudicotyledons</taxon>
        <taxon>Gunneridae</taxon>
        <taxon>Pentapetalae</taxon>
        <taxon>asterids</taxon>
        <taxon>lamiids</taxon>
        <taxon>Gentianales</taxon>
        <taxon>Rubiaceae</taxon>
        <taxon>Cinchonoideae</taxon>
        <taxon>Cinchoneae</taxon>
        <taxon>Cinchona</taxon>
    </lineage>
</organism>
<dbReference type="Proteomes" id="UP001630127">
    <property type="component" value="Unassembled WGS sequence"/>
</dbReference>
<protein>
    <submittedName>
        <fullName evidence="1">Uncharacterized protein</fullName>
    </submittedName>
</protein>
<comment type="caution">
    <text evidence="1">The sequence shown here is derived from an EMBL/GenBank/DDBJ whole genome shotgun (WGS) entry which is preliminary data.</text>
</comment>
<evidence type="ECO:0000313" key="1">
    <source>
        <dbReference type="EMBL" id="KAL3504111.1"/>
    </source>
</evidence>
<name>A0ABD2Y9G8_9GENT</name>
<evidence type="ECO:0000313" key="2">
    <source>
        <dbReference type="Proteomes" id="UP001630127"/>
    </source>
</evidence>